<dbReference type="InterPro" id="IPR000121">
    <property type="entry name" value="PEP_util_C"/>
</dbReference>
<keyword evidence="9 15" id="KW-0547">Nucleotide-binding</keyword>
<dbReference type="GO" id="GO:0008986">
    <property type="term" value="F:pyruvate, water dikinase activity"/>
    <property type="evidence" value="ECO:0007669"/>
    <property type="project" value="UniProtKB-EC"/>
</dbReference>
<gene>
    <name evidence="19" type="ORF">BE21_08475</name>
</gene>
<dbReference type="Gene3D" id="3.30.1490.20">
    <property type="entry name" value="ATP-grasp fold, A domain"/>
    <property type="match status" value="1"/>
</dbReference>
<evidence type="ECO:0000256" key="2">
    <source>
        <dbReference type="ARBA" id="ARBA00002988"/>
    </source>
</evidence>
<sequence>MAAHVLWFDSLSRNDVASAGGKGGNLGELTRAGLPVPPGFVITADAYLATMEAAAVRKQLCDLFAEADPNDPAGLRAACAELRRLVRAAPLPAELQAEIVGAYRKLGPGAVVAVRSSATSEDSASTSFAGMHETYTDVIGEQALLDRVRDCWASAFGERVVSYRKSQRLAEEPALAVVVQRMVSSERSGVIFTADPATNDTSRLVVEAAFGLGEVVVGGQVEPDTYTVAKRGPRLLEARVGHKAFKLVRAPDGGGEQRVDLPEDEGARRVLEDDEVLELARLALRVEEHYGAPQDIEWAVEDGATYLVQTRPITTLGAPHPTPGEVLVSGLGASPGMASGAVRVLRAPEEGQRLEAGEVLVAPMTSPDWVPTIRRAAALVTDSGGMTCHAAIVSRELRIPCVVGTRSATRTLRDGELVTVDGAHGKVLEGKRAAAEAPGAAPDGAPAAAGVEPAAKAEARVERAPAAVGTHAAPPAVLGTRLYVNMAIAERAEEVAALPVDGVGLLRAEFMLLDALGGVHPKALIASGGRDEFVERMSSALLRITRAFQPRPVIYRTYDFRTNEFRGLKGGEQYEPAEDNPMIGYRGCYRYVRDPELFALELEVLARVREETPNLHVMIPFVRTRWELAACLERIDRSPLGRQRGLHRWVMAEVPSAAFWIPEYARMGIDGVSIGSNDLTQLMLGVDRDSALCAELFDESDAAVLDAIGRIIQACRAAGITSSFCGQAPSNRPEFAEHLVRLGITSISVNPDAEPAARQVIAAAERRLLLEAARRP</sequence>
<dbReference type="InterPro" id="IPR002192">
    <property type="entry name" value="PPDK_AMP/ATP-bd"/>
</dbReference>
<evidence type="ECO:0000256" key="10">
    <source>
        <dbReference type="ARBA" id="ARBA00022777"/>
    </source>
</evidence>
<evidence type="ECO:0000256" key="15">
    <source>
        <dbReference type="PIRNR" id="PIRNR000854"/>
    </source>
</evidence>
<dbReference type="Gene3D" id="3.50.30.10">
    <property type="entry name" value="Phosphohistidine domain"/>
    <property type="match status" value="1"/>
</dbReference>
<protein>
    <recommendedName>
        <fullName evidence="6 15">Phosphoenolpyruvate synthase</fullName>
        <shortName evidence="15">PEP synthase</shortName>
        <ecNumber evidence="5 15">2.7.9.2</ecNumber>
    </recommendedName>
    <alternativeName>
        <fullName evidence="13 15">Pyruvate, water dikinase</fullName>
    </alternativeName>
</protein>
<dbReference type="SUPFAM" id="SSF56059">
    <property type="entry name" value="Glutathione synthetase ATP-binding domain-like"/>
    <property type="match status" value="1"/>
</dbReference>
<dbReference type="Proteomes" id="UP000075502">
    <property type="component" value="Unassembled WGS sequence"/>
</dbReference>
<dbReference type="PANTHER" id="PTHR43030:SF1">
    <property type="entry name" value="PHOSPHOENOLPYRUVATE SYNTHASE"/>
    <property type="match status" value="1"/>
</dbReference>
<evidence type="ECO:0000256" key="8">
    <source>
        <dbReference type="ARBA" id="ARBA00022723"/>
    </source>
</evidence>
<dbReference type="NCBIfam" id="NF005057">
    <property type="entry name" value="PRK06464.1"/>
    <property type="match status" value="1"/>
</dbReference>
<evidence type="ECO:0000256" key="6">
    <source>
        <dbReference type="ARBA" id="ARBA00021623"/>
    </source>
</evidence>
<feature type="domain" description="PEP-utilising enzyme C-terminal" evidence="18">
    <location>
        <begin position="480"/>
        <end position="765"/>
    </location>
</feature>
<organism evidence="19 20">
    <name type="scientific">Sorangium cellulosum</name>
    <name type="common">Polyangium cellulosum</name>
    <dbReference type="NCBI Taxonomy" id="56"/>
    <lineage>
        <taxon>Bacteria</taxon>
        <taxon>Pseudomonadati</taxon>
        <taxon>Myxococcota</taxon>
        <taxon>Polyangia</taxon>
        <taxon>Polyangiales</taxon>
        <taxon>Polyangiaceae</taxon>
        <taxon>Sorangium</taxon>
    </lineage>
</organism>
<reference evidence="19 20" key="1">
    <citation type="submission" date="2014-02" db="EMBL/GenBank/DDBJ databases">
        <title>The small core and large imbalanced accessory genome model reveals a collaborative survival strategy of Sorangium cellulosum strains in nature.</title>
        <authorList>
            <person name="Han K."/>
            <person name="Peng R."/>
            <person name="Blom J."/>
            <person name="Li Y.-Z."/>
        </authorList>
    </citation>
    <scope>NUCLEOTIDE SEQUENCE [LARGE SCALE GENOMIC DNA]</scope>
    <source>
        <strain evidence="19 20">So0007-03</strain>
    </source>
</reference>
<dbReference type="Pfam" id="PF01326">
    <property type="entry name" value="PPDK_N"/>
    <property type="match status" value="1"/>
</dbReference>
<evidence type="ECO:0000256" key="14">
    <source>
        <dbReference type="ARBA" id="ARBA00047700"/>
    </source>
</evidence>
<evidence type="ECO:0000256" key="1">
    <source>
        <dbReference type="ARBA" id="ARBA00001946"/>
    </source>
</evidence>
<keyword evidence="10 15" id="KW-0418">Kinase</keyword>
<dbReference type="InterPro" id="IPR013815">
    <property type="entry name" value="ATP_grasp_subdomain_1"/>
</dbReference>
<dbReference type="InterPro" id="IPR015813">
    <property type="entry name" value="Pyrv/PenolPyrv_kinase-like_dom"/>
</dbReference>
<dbReference type="GO" id="GO:0046872">
    <property type="term" value="F:metal ion binding"/>
    <property type="evidence" value="ECO:0007669"/>
    <property type="project" value="UniProtKB-KW"/>
</dbReference>
<dbReference type="EMBL" id="JEME01000118">
    <property type="protein sequence ID" value="KYG11164.1"/>
    <property type="molecule type" value="Genomic_DNA"/>
</dbReference>
<proteinExistence type="inferred from homology"/>
<comment type="caution">
    <text evidence="19">The sequence shown here is derived from an EMBL/GenBank/DDBJ whole genome shotgun (WGS) entry which is preliminary data.</text>
</comment>
<keyword evidence="19" id="KW-0670">Pyruvate</keyword>
<dbReference type="Gene3D" id="3.20.20.60">
    <property type="entry name" value="Phosphoenolpyruvate-binding domains"/>
    <property type="match status" value="1"/>
</dbReference>
<comment type="function">
    <text evidence="2 15">Catalyzes the phosphorylation of pyruvate to phosphoenolpyruvate.</text>
</comment>
<keyword evidence="12 15" id="KW-0460">Magnesium</keyword>
<dbReference type="Pfam" id="PF00391">
    <property type="entry name" value="PEP-utilizers"/>
    <property type="match status" value="1"/>
</dbReference>
<dbReference type="EC" id="2.7.9.2" evidence="5 15"/>
<name>A0A150U2X2_SORCE</name>
<dbReference type="AlphaFoldDB" id="A0A150U2X2"/>
<dbReference type="SUPFAM" id="SSF52009">
    <property type="entry name" value="Phosphohistidine domain"/>
    <property type="match status" value="1"/>
</dbReference>
<evidence type="ECO:0000313" key="19">
    <source>
        <dbReference type="EMBL" id="KYG11164.1"/>
    </source>
</evidence>
<dbReference type="PANTHER" id="PTHR43030">
    <property type="entry name" value="PHOSPHOENOLPYRUVATE SYNTHASE"/>
    <property type="match status" value="1"/>
</dbReference>
<dbReference type="GO" id="GO:0005524">
    <property type="term" value="F:ATP binding"/>
    <property type="evidence" value="ECO:0007669"/>
    <property type="project" value="UniProtKB-KW"/>
</dbReference>
<dbReference type="InterPro" id="IPR008279">
    <property type="entry name" value="PEP-util_enz_mobile_dom"/>
</dbReference>
<dbReference type="Gene3D" id="3.30.470.20">
    <property type="entry name" value="ATP-grasp fold, B domain"/>
    <property type="match status" value="1"/>
</dbReference>
<dbReference type="Pfam" id="PF02896">
    <property type="entry name" value="PEP-utilizers_C"/>
    <property type="match status" value="1"/>
</dbReference>
<feature type="domain" description="Pyruvate phosphate dikinase AMP/ATP-binding" evidence="17">
    <location>
        <begin position="17"/>
        <end position="318"/>
    </location>
</feature>
<evidence type="ECO:0000259" key="17">
    <source>
        <dbReference type="Pfam" id="PF01326"/>
    </source>
</evidence>
<dbReference type="InterPro" id="IPR018274">
    <property type="entry name" value="PEP_util_AS"/>
</dbReference>
<comment type="cofactor">
    <cofactor evidence="1 15">
        <name>Mg(2+)</name>
        <dbReference type="ChEBI" id="CHEBI:18420"/>
    </cofactor>
</comment>
<dbReference type="InterPro" id="IPR006319">
    <property type="entry name" value="PEP_synth"/>
</dbReference>
<evidence type="ECO:0000256" key="3">
    <source>
        <dbReference type="ARBA" id="ARBA00004742"/>
    </source>
</evidence>
<dbReference type="InterPro" id="IPR040442">
    <property type="entry name" value="Pyrv_kinase-like_dom_sf"/>
</dbReference>
<evidence type="ECO:0000256" key="4">
    <source>
        <dbReference type="ARBA" id="ARBA00007837"/>
    </source>
</evidence>
<evidence type="ECO:0000259" key="18">
    <source>
        <dbReference type="Pfam" id="PF02896"/>
    </source>
</evidence>
<evidence type="ECO:0000259" key="16">
    <source>
        <dbReference type="Pfam" id="PF00391"/>
    </source>
</evidence>
<evidence type="ECO:0000256" key="13">
    <source>
        <dbReference type="ARBA" id="ARBA00033470"/>
    </source>
</evidence>
<dbReference type="UniPathway" id="UPA00138"/>
<evidence type="ECO:0000256" key="12">
    <source>
        <dbReference type="ARBA" id="ARBA00022842"/>
    </source>
</evidence>
<keyword evidence="7 15" id="KW-0808">Transferase</keyword>
<dbReference type="PROSITE" id="PS00370">
    <property type="entry name" value="PEP_ENZYMES_PHOS_SITE"/>
    <property type="match status" value="1"/>
</dbReference>
<comment type="pathway">
    <text evidence="3 15">Carbohydrate biosynthesis; gluconeogenesis.</text>
</comment>
<keyword evidence="8 15" id="KW-0479">Metal-binding</keyword>
<comment type="catalytic activity">
    <reaction evidence="14 15">
        <text>pyruvate + ATP + H2O = phosphoenolpyruvate + AMP + phosphate + 2 H(+)</text>
        <dbReference type="Rhea" id="RHEA:11364"/>
        <dbReference type="ChEBI" id="CHEBI:15361"/>
        <dbReference type="ChEBI" id="CHEBI:15377"/>
        <dbReference type="ChEBI" id="CHEBI:15378"/>
        <dbReference type="ChEBI" id="CHEBI:30616"/>
        <dbReference type="ChEBI" id="CHEBI:43474"/>
        <dbReference type="ChEBI" id="CHEBI:58702"/>
        <dbReference type="ChEBI" id="CHEBI:456215"/>
        <dbReference type="EC" id="2.7.9.2"/>
    </reaction>
</comment>
<evidence type="ECO:0000256" key="7">
    <source>
        <dbReference type="ARBA" id="ARBA00022679"/>
    </source>
</evidence>
<accession>A0A150U2X2</accession>
<comment type="similarity">
    <text evidence="4 15">Belongs to the PEP-utilizing enzyme family.</text>
</comment>
<dbReference type="SUPFAM" id="SSF51621">
    <property type="entry name" value="Phosphoenolpyruvate/pyruvate domain"/>
    <property type="match status" value="1"/>
</dbReference>
<dbReference type="GO" id="GO:0006094">
    <property type="term" value="P:gluconeogenesis"/>
    <property type="evidence" value="ECO:0007669"/>
    <property type="project" value="UniProtKB-UniPathway"/>
</dbReference>
<evidence type="ECO:0000256" key="9">
    <source>
        <dbReference type="ARBA" id="ARBA00022741"/>
    </source>
</evidence>
<keyword evidence="11 15" id="KW-0067">ATP-binding</keyword>
<dbReference type="InterPro" id="IPR036637">
    <property type="entry name" value="Phosphohistidine_dom_sf"/>
</dbReference>
<dbReference type="PIRSF" id="PIRSF000854">
    <property type="entry name" value="PEP_synthase"/>
    <property type="match status" value="1"/>
</dbReference>
<evidence type="ECO:0000256" key="11">
    <source>
        <dbReference type="ARBA" id="ARBA00022840"/>
    </source>
</evidence>
<dbReference type="NCBIfam" id="TIGR01418">
    <property type="entry name" value="PEP_synth"/>
    <property type="match status" value="1"/>
</dbReference>
<evidence type="ECO:0000256" key="5">
    <source>
        <dbReference type="ARBA" id="ARBA00011996"/>
    </source>
</evidence>
<evidence type="ECO:0000313" key="20">
    <source>
        <dbReference type="Proteomes" id="UP000075502"/>
    </source>
</evidence>
<feature type="domain" description="PEP-utilising enzyme mobile" evidence="16">
    <location>
        <begin position="355"/>
        <end position="425"/>
    </location>
</feature>